<dbReference type="STRING" id="76021.BS329_23830"/>
<dbReference type="InterPro" id="IPR022385">
    <property type="entry name" value="Rhs_assc_core"/>
</dbReference>
<dbReference type="InterPro" id="IPR006530">
    <property type="entry name" value="YD"/>
</dbReference>
<proteinExistence type="predicted"/>
<dbReference type="InterPro" id="IPR056823">
    <property type="entry name" value="TEN-like_YD-shell"/>
</dbReference>
<feature type="region of interest" description="Disordered" evidence="2">
    <location>
        <begin position="51"/>
        <end position="72"/>
    </location>
</feature>
<gene>
    <name evidence="5" type="ORF">BS329_23830</name>
</gene>
<evidence type="ECO:0000259" key="4">
    <source>
        <dbReference type="Pfam" id="PF25023"/>
    </source>
</evidence>
<comment type="caution">
    <text evidence="5">The sequence shown here is derived from an EMBL/GenBank/DDBJ whole genome shotgun (WGS) entry which is preliminary data.</text>
</comment>
<evidence type="ECO:0000256" key="3">
    <source>
        <dbReference type="SAM" id="SignalP"/>
    </source>
</evidence>
<evidence type="ECO:0000256" key="1">
    <source>
        <dbReference type="ARBA" id="ARBA00022737"/>
    </source>
</evidence>
<accession>A0A1R0KNX3</accession>
<dbReference type="PANTHER" id="PTHR32305:SF15">
    <property type="entry name" value="PROTEIN RHSA-RELATED"/>
    <property type="match status" value="1"/>
</dbReference>
<feature type="domain" description="Teneurin-like YD-shell" evidence="4">
    <location>
        <begin position="484"/>
        <end position="677"/>
    </location>
</feature>
<dbReference type="Gene3D" id="2.180.10.10">
    <property type="entry name" value="RHS repeat-associated core"/>
    <property type="match status" value="2"/>
</dbReference>
<name>A0A1R0KNX3_9PSEU</name>
<feature type="chain" id="PRO_5012344819" description="Teneurin-like YD-shell domain-containing protein" evidence="3">
    <location>
        <begin position="28"/>
        <end position="1054"/>
    </location>
</feature>
<organism evidence="5 6">
    <name type="scientific">Amycolatopsis coloradensis</name>
    <dbReference type="NCBI Taxonomy" id="76021"/>
    <lineage>
        <taxon>Bacteria</taxon>
        <taxon>Bacillati</taxon>
        <taxon>Actinomycetota</taxon>
        <taxon>Actinomycetes</taxon>
        <taxon>Pseudonocardiales</taxon>
        <taxon>Pseudonocardiaceae</taxon>
        <taxon>Amycolatopsis</taxon>
    </lineage>
</organism>
<dbReference type="NCBIfam" id="TIGR01643">
    <property type="entry name" value="YD_repeat_2x"/>
    <property type="match status" value="4"/>
</dbReference>
<feature type="compositionally biased region" description="Low complexity" evidence="2">
    <location>
        <begin position="51"/>
        <end position="60"/>
    </location>
</feature>
<dbReference type="EMBL" id="MQUQ01000013">
    <property type="protein sequence ID" value="OLZ48895.1"/>
    <property type="molecule type" value="Genomic_DNA"/>
</dbReference>
<evidence type="ECO:0000256" key="2">
    <source>
        <dbReference type="SAM" id="MobiDB-lite"/>
    </source>
</evidence>
<feature type="domain" description="Teneurin-like YD-shell" evidence="4">
    <location>
        <begin position="681"/>
        <end position="940"/>
    </location>
</feature>
<dbReference type="PANTHER" id="PTHR32305">
    <property type="match status" value="1"/>
</dbReference>
<feature type="signal peptide" evidence="3">
    <location>
        <begin position="1"/>
        <end position="27"/>
    </location>
</feature>
<dbReference type="NCBIfam" id="TIGR03696">
    <property type="entry name" value="Rhs_assc_core"/>
    <property type="match status" value="1"/>
</dbReference>
<dbReference type="InterPro" id="IPR050708">
    <property type="entry name" value="T6SS_VgrG/RHS"/>
</dbReference>
<keyword evidence="3" id="KW-0732">Signal</keyword>
<dbReference type="Pfam" id="PF25023">
    <property type="entry name" value="TEN_YD-shell"/>
    <property type="match status" value="2"/>
</dbReference>
<keyword evidence="6" id="KW-1185">Reference proteome</keyword>
<dbReference type="Proteomes" id="UP000187486">
    <property type="component" value="Unassembled WGS sequence"/>
</dbReference>
<sequence>MLRSFSVGVVAAVAATIPLIVVVPAAAAPADEAVSVPAAAWTPGQVNRAVVGGAPPAGRAQKSRPAPVSESGAQSWACTSSSWGVLPDYSMERFKISDRLQAGVNLANGNLWIDHRDLTVRGTGLNMNLRHSYGYYGEWHLNAGRDMGLELRTNEVLMPVDGGACATFPRNADGTYGVARNGVRASMTKNVGGSYTARFFDSGETWSYNADGWLLNRADRNGNTITYFYNSDGSLASMADTQGRVTTFVTTNGHITKITDPSGAVAGEYTYDANSRLTRLTDRDGKAVSFTYNADGQIATITDQIDRSWSVEFSNYGDVTKLTVPRQAGAVSASFAYDTPVADKTTYTDPNGNKTIYTFEEIEGRQISAQDALGHTQSQTWTANSDLQTTTDGLNNSTTGSYDTLNNLISTKLPTGATSTIGYTNTALPNLPTSVKDPAGNEITREYDRAGNVTKVRSVQLDANLDYRSYSSPKNLLDFRLDANGKRTTFGYDQAGNLTTVTPPEPLGVTRIGYDSLSRITSVTNGNNKRVDYAYDKLDRVVAISSSGTTLQSMTYNELGNLVTRSTPGVTTRFTYDTYPSSSLITSAKRTQGGATETVSYNYDQAGNLTSLTDPAGTHTYAFDAAYRLTSLKDAFGQTTTFGYDNADRRISSTFPGAGSQTNVYDKAGRLTSLTAKNTGGTELLKATYNYTLGNGVDSDQLQSKTIAGTTTAYTYDALKHLKTAGSTSFTVDNADNITNLAGTAHTVNAANQLTAADGDNLGYDKAGNLTSASVSSMAHEYSATNQLLRSTSSGTETFKADYDTTDQTQPRTITENLNGNTTTRVFTNTAVGLTTVAENGVRTSVARDPRGTLITEKVGEARFNFITDNQGSVLATLDTTGKVTATFTYNPYGVVTVTGASAIHRFRYLGGYTLRNGQNHFGYRYYNPTWGRFTAPDPTGQERNSYAYSQADPINNSDPTGGSTGSTWGAAVGGLVGGIVVGGLAASCPLTAGAGCVGAGIVMGGLGGAAGAGLGSSIGGGTREEVRDDGLSGGALGAFGAGGKFVKGLKDLL</sequence>
<dbReference type="Pfam" id="PF05593">
    <property type="entry name" value="RHS_repeat"/>
    <property type="match status" value="1"/>
</dbReference>
<dbReference type="InterPro" id="IPR031325">
    <property type="entry name" value="RHS_repeat"/>
</dbReference>
<keyword evidence="1" id="KW-0677">Repeat</keyword>
<reference evidence="5 6" key="1">
    <citation type="submission" date="2016-01" db="EMBL/GenBank/DDBJ databases">
        <title>Amycolatopsis coloradensis genome sequencing and assembly.</title>
        <authorList>
            <person name="Mayilraj S."/>
        </authorList>
    </citation>
    <scope>NUCLEOTIDE SEQUENCE [LARGE SCALE GENOMIC DNA]</scope>
    <source>
        <strain evidence="5 6">DSM 44225</strain>
    </source>
</reference>
<protein>
    <recommendedName>
        <fullName evidence="4">Teneurin-like YD-shell domain-containing protein</fullName>
    </recommendedName>
</protein>
<evidence type="ECO:0000313" key="6">
    <source>
        <dbReference type="Proteomes" id="UP000187486"/>
    </source>
</evidence>
<evidence type="ECO:0000313" key="5">
    <source>
        <dbReference type="EMBL" id="OLZ48895.1"/>
    </source>
</evidence>
<dbReference type="AlphaFoldDB" id="A0A1R0KNX3"/>